<proteinExistence type="predicted"/>
<keyword evidence="3" id="KW-1185">Reference proteome</keyword>
<reference evidence="3" key="1">
    <citation type="journal article" date="2019" name="Int. J. Syst. Evol. Microbiol.">
        <title>The Global Catalogue of Microorganisms (GCM) 10K type strain sequencing project: providing services to taxonomists for standard genome sequencing and annotation.</title>
        <authorList>
            <consortium name="The Broad Institute Genomics Platform"/>
            <consortium name="The Broad Institute Genome Sequencing Center for Infectious Disease"/>
            <person name="Wu L."/>
            <person name="Ma J."/>
        </authorList>
    </citation>
    <scope>NUCLEOTIDE SEQUENCE [LARGE SCALE GENOMIC DNA]</scope>
    <source>
        <strain evidence="3">CCUG 64793</strain>
    </source>
</reference>
<keyword evidence="1" id="KW-1133">Transmembrane helix</keyword>
<feature type="transmembrane region" description="Helical" evidence="1">
    <location>
        <begin position="142"/>
        <end position="162"/>
    </location>
</feature>
<evidence type="ECO:0008006" key="4">
    <source>
        <dbReference type="Google" id="ProtNLM"/>
    </source>
</evidence>
<accession>A0ABW3NU91</accession>
<organism evidence="2 3">
    <name type="scientific">Salegentibacter chungangensis</name>
    <dbReference type="NCBI Taxonomy" id="1335724"/>
    <lineage>
        <taxon>Bacteria</taxon>
        <taxon>Pseudomonadati</taxon>
        <taxon>Bacteroidota</taxon>
        <taxon>Flavobacteriia</taxon>
        <taxon>Flavobacteriales</taxon>
        <taxon>Flavobacteriaceae</taxon>
        <taxon>Salegentibacter</taxon>
    </lineage>
</organism>
<evidence type="ECO:0000313" key="2">
    <source>
        <dbReference type="EMBL" id="MFD1096215.1"/>
    </source>
</evidence>
<keyword evidence="1" id="KW-0472">Membrane</keyword>
<name>A0ABW3NU91_9FLAO</name>
<dbReference type="RefSeq" id="WP_380745546.1">
    <property type="nucleotide sequence ID" value="NZ_JBHTLI010000001.1"/>
</dbReference>
<dbReference type="Proteomes" id="UP001597131">
    <property type="component" value="Unassembled WGS sequence"/>
</dbReference>
<dbReference type="EMBL" id="JBHTLI010000001">
    <property type="protein sequence ID" value="MFD1096215.1"/>
    <property type="molecule type" value="Genomic_DNA"/>
</dbReference>
<gene>
    <name evidence="2" type="ORF">ACFQ3Q_10685</name>
</gene>
<feature type="transmembrane region" description="Helical" evidence="1">
    <location>
        <begin position="101"/>
        <end position="122"/>
    </location>
</feature>
<comment type="caution">
    <text evidence="2">The sequence shown here is derived from an EMBL/GenBank/DDBJ whole genome shotgun (WGS) entry which is preliminary data.</text>
</comment>
<evidence type="ECO:0000313" key="3">
    <source>
        <dbReference type="Proteomes" id="UP001597131"/>
    </source>
</evidence>
<keyword evidence="1" id="KW-0812">Transmembrane</keyword>
<sequence length="174" mass="20755">MEDKTELLESFSNNKLIDIIKNYRQYGYDNSLRKTACRILKERGISINDLKLTGNLRNENFESAQEYIRAYRKNSKHALIFYITTLILNVLIPVFERISSFYSSIALALSIISIILFLYCLFRAFQHQSDFYRLIGKKMDSYEVLAFLLIGMPFYIFMYFYYKHKLKDELKLIK</sequence>
<protein>
    <recommendedName>
        <fullName evidence="4">DUF805 domain-containing protein</fullName>
    </recommendedName>
</protein>
<evidence type="ECO:0000256" key="1">
    <source>
        <dbReference type="SAM" id="Phobius"/>
    </source>
</evidence>
<feature type="transmembrane region" description="Helical" evidence="1">
    <location>
        <begin position="78"/>
        <end position="95"/>
    </location>
</feature>